<sequence length="71" mass="7440">MGSAFFRRSVQQGNRLAVDADFVAVDVHVQRVVAVCIGTQAVVAEGQGQYGQQAALPGVFAVEEEFAACAV</sequence>
<dbReference type="AlphaFoldDB" id="G9ZCG9"/>
<comment type="caution">
    <text evidence="1">The sequence shown here is derived from an EMBL/GenBank/DDBJ whole genome shotgun (WGS) entry which is preliminary data.</text>
</comment>
<name>G9ZCG9_9GAMM</name>
<accession>G9ZCG9</accession>
<dbReference type="STRING" id="797473.HMPREF9080_00446"/>
<reference evidence="1 2" key="1">
    <citation type="submission" date="2011-08" db="EMBL/GenBank/DDBJ databases">
        <authorList>
            <person name="Weinstock G."/>
            <person name="Sodergren E."/>
            <person name="Clifton S."/>
            <person name="Fulton L."/>
            <person name="Fulton B."/>
            <person name="Courtney L."/>
            <person name="Fronick C."/>
            <person name="Harrison M."/>
            <person name="Strong C."/>
            <person name="Farmer C."/>
            <person name="Delahaunty K."/>
            <person name="Markovic C."/>
            <person name="Hall O."/>
            <person name="Minx P."/>
            <person name="Tomlinson C."/>
            <person name="Mitreva M."/>
            <person name="Hou S."/>
            <person name="Chen J."/>
            <person name="Wollam A."/>
            <person name="Pepin K.H."/>
            <person name="Johnson M."/>
            <person name="Bhonagiri V."/>
            <person name="Zhang X."/>
            <person name="Suruliraj S."/>
            <person name="Warren W."/>
            <person name="Chinwalla A."/>
            <person name="Mardis E.R."/>
            <person name="Wilson R.K."/>
        </authorList>
    </citation>
    <scope>NUCLEOTIDE SEQUENCE [LARGE SCALE GENOMIC DNA]</scope>
    <source>
        <strain evidence="1 2">F0432</strain>
    </source>
</reference>
<dbReference type="EMBL" id="AGCM01000022">
    <property type="protein sequence ID" value="EHM55784.1"/>
    <property type="molecule type" value="Genomic_DNA"/>
</dbReference>
<proteinExistence type="predicted"/>
<evidence type="ECO:0000313" key="1">
    <source>
        <dbReference type="EMBL" id="EHM55784.1"/>
    </source>
</evidence>
<protein>
    <submittedName>
        <fullName evidence="1">Uncharacterized protein</fullName>
    </submittedName>
</protein>
<dbReference type="Proteomes" id="UP000004750">
    <property type="component" value="Unassembled WGS sequence"/>
</dbReference>
<evidence type="ECO:0000313" key="2">
    <source>
        <dbReference type="Proteomes" id="UP000004750"/>
    </source>
</evidence>
<gene>
    <name evidence="1" type="ORF">HMPREF9080_00446</name>
</gene>
<organism evidence="1 2">
    <name type="scientific">Cardiobacterium valvarum F0432</name>
    <dbReference type="NCBI Taxonomy" id="797473"/>
    <lineage>
        <taxon>Bacteria</taxon>
        <taxon>Pseudomonadati</taxon>
        <taxon>Pseudomonadota</taxon>
        <taxon>Gammaproteobacteria</taxon>
        <taxon>Cardiobacteriales</taxon>
        <taxon>Cardiobacteriaceae</taxon>
        <taxon>Cardiobacterium</taxon>
    </lineage>
</organism>
<dbReference type="RefSeq" id="WP_006984472.1">
    <property type="nucleotide sequence ID" value="NZ_JH417892.1"/>
</dbReference>
<dbReference type="HOGENOM" id="CLU_2732603_0_0_6"/>